<evidence type="ECO:0000313" key="4">
    <source>
        <dbReference type="Proteomes" id="UP000000702"/>
    </source>
</evidence>
<proteinExistence type="predicted"/>
<feature type="region of interest" description="Disordered" evidence="1">
    <location>
        <begin position="290"/>
        <end position="314"/>
    </location>
</feature>
<sequence>MCRCGRYGPYIFFLVQSLFMIGLVLFVFFPPKAVEEPMCNCNYGVVHKEIPQCQCVCFGDYLLPNCLYTAVDVVEMELWLVSKVDNGQQETHQLLGKDIEAGIDRLFGNNKDSGLFRFRRALTSGITTYDANNTFRQPVYVSALFTMPGWAAQHLLAYVKLNDGRGGGIRNSLSGTEYDLYAVYDASNGPPLPVKYYSESMALFTHIDSNVFIRAADWGWMFGALVLLLLLTRIEELWMYSIITDLGRKSSAPLRVVANPFVRNDDRNKESAASREETSNDFLLARNFGIRPPANTVSSPQVDANDQRRKGYPY</sequence>
<dbReference type="VEuPathDB" id="TriTrypDB:TcIL3000_0_49930"/>
<reference evidence="4" key="1">
    <citation type="submission" date="2011-07" db="EMBL/GenBank/DDBJ databases">
        <title>Divergent evolution of antigenic variation in African trypanosomes.</title>
        <authorList>
            <person name="Jackson A.P."/>
            <person name="Berry A."/>
            <person name="Allison H.C."/>
            <person name="Burton P."/>
            <person name="Anderson J."/>
            <person name="Aslett M."/>
            <person name="Brown R."/>
            <person name="Corton N."/>
            <person name="Harris D."/>
            <person name="Hauser H."/>
            <person name="Gamble J."/>
            <person name="Gilderthorp R."/>
            <person name="McQuillan J."/>
            <person name="Quail M.A."/>
            <person name="Sanders M."/>
            <person name="Van Tonder A."/>
            <person name="Ginger M.L."/>
            <person name="Donelson J.E."/>
            <person name="Field M.C."/>
            <person name="Barry J.D."/>
            <person name="Berriman M."/>
            <person name="Hertz-Fowler C."/>
        </authorList>
    </citation>
    <scope>NUCLEOTIDE SEQUENCE [LARGE SCALE GENOMIC DNA]</scope>
    <source>
        <strain evidence="4">IL3000</strain>
    </source>
</reference>
<evidence type="ECO:0000256" key="1">
    <source>
        <dbReference type="SAM" id="MobiDB-lite"/>
    </source>
</evidence>
<protein>
    <submittedName>
        <fullName evidence="3">WGS project CAEQ00000000 data, annotated contig 2020</fullName>
    </submittedName>
</protein>
<dbReference type="Proteomes" id="UP000000702">
    <property type="component" value="Unassembled WGS sequence"/>
</dbReference>
<gene>
    <name evidence="3" type="ORF">TCIL3000_0_49930</name>
</gene>
<dbReference type="AlphaFoldDB" id="F9WAV2"/>
<comment type="caution">
    <text evidence="3">The sequence shown here is derived from an EMBL/GenBank/DDBJ whole genome shotgun (WGS) entry which is preliminary data.</text>
</comment>
<keyword evidence="2" id="KW-1133">Transmembrane helix</keyword>
<keyword evidence="4" id="KW-1185">Reference proteome</keyword>
<evidence type="ECO:0000313" key="3">
    <source>
        <dbReference type="EMBL" id="CCD14374.1"/>
    </source>
</evidence>
<dbReference type="EMBL" id="CAEQ01001486">
    <property type="protein sequence ID" value="CCD14374.1"/>
    <property type="molecule type" value="Genomic_DNA"/>
</dbReference>
<reference evidence="3 4" key="2">
    <citation type="journal article" date="2012" name="Proc. Natl. Acad. Sci. U.S.A.">
        <title>Antigenic diversity is generated by distinct evolutionary mechanisms in African trypanosome species.</title>
        <authorList>
            <person name="Jackson A.P."/>
            <person name="Berry A."/>
            <person name="Aslett M."/>
            <person name="Allison H.C."/>
            <person name="Burton P."/>
            <person name="Vavrova-Anderson J."/>
            <person name="Brown R."/>
            <person name="Browne H."/>
            <person name="Corton N."/>
            <person name="Hauser H."/>
            <person name="Gamble J."/>
            <person name="Gilderthorp R."/>
            <person name="Marcello L."/>
            <person name="McQuillan J."/>
            <person name="Otto T.D."/>
            <person name="Quail M.A."/>
            <person name="Sanders M.J."/>
            <person name="van Tonder A."/>
            <person name="Ginger M.L."/>
            <person name="Field M.C."/>
            <person name="Barry J.D."/>
            <person name="Hertz-Fowler C."/>
            <person name="Berriman M."/>
        </authorList>
    </citation>
    <scope>NUCLEOTIDE SEQUENCE [LARGE SCALE GENOMIC DNA]</scope>
    <source>
        <strain evidence="3 4">IL3000</strain>
    </source>
</reference>
<keyword evidence="2" id="KW-0472">Membrane</keyword>
<feature type="transmembrane region" description="Helical" evidence="2">
    <location>
        <begin position="7"/>
        <end position="29"/>
    </location>
</feature>
<name>F9WAV2_TRYCI</name>
<evidence type="ECO:0000256" key="2">
    <source>
        <dbReference type="SAM" id="Phobius"/>
    </source>
</evidence>
<feature type="compositionally biased region" description="Polar residues" evidence="1">
    <location>
        <begin position="295"/>
        <end position="304"/>
    </location>
</feature>
<dbReference type="OMA" id="LPNCLYT"/>
<accession>F9WAV2</accession>
<feature type="compositionally biased region" description="Basic and acidic residues" evidence="1">
    <location>
        <begin position="305"/>
        <end position="314"/>
    </location>
</feature>
<organism evidence="3 4">
    <name type="scientific">Trypanosoma congolense (strain IL3000)</name>
    <dbReference type="NCBI Taxonomy" id="1068625"/>
    <lineage>
        <taxon>Eukaryota</taxon>
        <taxon>Discoba</taxon>
        <taxon>Euglenozoa</taxon>
        <taxon>Kinetoplastea</taxon>
        <taxon>Metakinetoplastina</taxon>
        <taxon>Trypanosomatida</taxon>
        <taxon>Trypanosomatidae</taxon>
        <taxon>Trypanosoma</taxon>
        <taxon>Nannomonas</taxon>
    </lineage>
</organism>
<keyword evidence="2" id="KW-0812">Transmembrane</keyword>